<feature type="transmembrane region" description="Helical" evidence="7">
    <location>
        <begin position="676"/>
        <end position="697"/>
    </location>
</feature>
<dbReference type="EMBL" id="BJXR01000040">
    <property type="protein sequence ID" value="GEN10871.1"/>
    <property type="molecule type" value="Genomic_DNA"/>
</dbReference>
<organism evidence="10 13">
    <name type="scientific">Myxococcus fulvus</name>
    <dbReference type="NCBI Taxonomy" id="33"/>
    <lineage>
        <taxon>Bacteria</taxon>
        <taxon>Pseudomonadati</taxon>
        <taxon>Myxococcota</taxon>
        <taxon>Myxococcia</taxon>
        <taxon>Myxococcales</taxon>
        <taxon>Cystobacterineae</taxon>
        <taxon>Myxococcaceae</taxon>
        <taxon>Myxococcus</taxon>
    </lineage>
</organism>
<feature type="transmembrane region" description="Helical" evidence="7">
    <location>
        <begin position="411"/>
        <end position="432"/>
    </location>
</feature>
<keyword evidence="4 7" id="KW-1133">Transmembrane helix</keyword>
<keyword evidence="12" id="KW-1185">Reference proteome</keyword>
<evidence type="ECO:0000259" key="8">
    <source>
        <dbReference type="Pfam" id="PF02687"/>
    </source>
</evidence>
<keyword evidence="5 7" id="KW-0472">Membrane</keyword>
<feature type="transmembrane region" description="Helical" evidence="7">
    <location>
        <begin position="365"/>
        <end position="386"/>
    </location>
</feature>
<evidence type="ECO:0000256" key="7">
    <source>
        <dbReference type="SAM" id="Phobius"/>
    </source>
</evidence>
<feature type="transmembrane region" description="Helical" evidence="7">
    <location>
        <begin position="734"/>
        <end position="752"/>
    </location>
</feature>
<protein>
    <submittedName>
        <fullName evidence="11">Duplicated orphan permease</fullName>
    </submittedName>
</protein>
<feature type="transmembrane region" description="Helical" evidence="7">
    <location>
        <begin position="265"/>
        <end position="285"/>
    </location>
</feature>
<evidence type="ECO:0000313" key="13">
    <source>
        <dbReference type="Proteomes" id="UP000321514"/>
    </source>
</evidence>
<dbReference type="EMBL" id="FOIB01000012">
    <property type="protein sequence ID" value="SEU37390.1"/>
    <property type="molecule type" value="Genomic_DNA"/>
</dbReference>
<dbReference type="Proteomes" id="UP000183760">
    <property type="component" value="Unassembled WGS sequence"/>
</dbReference>
<evidence type="ECO:0000259" key="9">
    <source>
        <dbReference type="Pfam" id="PF12704"/>
    </source>
</evidence>
<dbReference type="InterPro" id="IPR050250">
    <property type="entry name" value="Macrolide_Exporter_MacB"/>
</dbReference>
<evidence type="ECO:0000256" key="5">
    <source>
        <dbReference type="ARBA" id="ARBA00023136"/>
    </source>
</evidence>
<evidence type="ECO:0000256" key="3">
    <source>
        <dbReference type="ARBA" id="ARBA00022692"/>
    </source>
</evidence>
<feature type="transmembrane region" description="Helical" evidence="7">
    <location>
        <begin position="20"/>
        <end position="49"/>
    </location>
</feature>
<keyword evidence="2" id="KW-1003">Cell membrane</keyword>
<evidence type="ECO:0000313" key="12">
    <source>
        <dbReference type="Proteomes" id="UP000183760"/>
    </source>
</evidence>
<feature type="domain" description="MacB-like periplasmic core" evidence="9">
    <location>
        <begin position="506"/>
        <end position="643"/>
    </location>
</feature>
<evidence type="ECO:0000256" key="6">
    <source>
        <dbReference type="ARBA" id="ARBA00038076"/>
    </source>
</evidence>
<dbReference type="STRING" id="1334629.MFUL124B02_41210"/>
<feature type="domain" description="MacB-like periplasmic core" evidence="9">
    <location>
        <begin position="23"/>
        <end position="237"/>
    </location>
</feature>
<keyword evidence="3 7" id="KW-0812">Transmembrane</keyword>
<dbReference type="GO" id="GO:0005886">
    <property type="term" value="C:plasma membrane"/>
    <property type="evidence" value="ECO:0007669"/>
    <property type="project" value="UniProtKB-SubCell"/>
</dbReference>
<comment type="subcellular location">
    <subcellularLocation>
        <location evidence="1">Cell membrane</location>
        <topology evidence="1">Multi-pass membrane protein</topology>
    </subcellularLocation>
</comment>
<sequence length="801" mass="84665">MLSDVSMDVKYALRTMRQSPVFTVAAVLVLMLGIGVTTALFSVVDAVLLRPLPFPEPERLVVLANEKPGKLLARYSLPNYEDIAARSTQMRSMTAYGQRLMNLTGQGDAEQLRGAVVVGDFFGAFGTKPMVGRTFVPEERDARLAVISHTRWMKEGGGAGVLGRTMTLGGQPYTVIGVMPPSFDVPSHTTEVWVPFDSLPGAATSEERTQRGFRSFSVAARLVPGATLESARHELKSLGEALLSRDDATLALGVARYSDSLTHGVSLLLWVLLGAVSLVLLLAAANVAHLQLARAAARQRELGIRVALGAGRGRLVRQLLTESVLLALMGGVGGVLLALWTTDVLMVLGADKLPRAGEVVVHGRVLLFALAVTLTTGVGVGLVPALQRTQLSPATVLGRGATEKSRGRTHAALVVAEVALALMLVTGAGLMLKSFWRMYQADPGLDPVGVFVARLALPQVSYDTPERMEAFHRELTARLAARPEVVGVGVGESLPAGGSISRSGYWKEGTEDPPVRPDALINATTPGFLEALRVPLRAGRLLTEADGANAPRVMVVSERFAREVFPGEDPLGRRVSFGGDDAQGNPLWTTVVGVVADVAYAGVEAGHEPTAYIPMAQEPTTDGQLAVRAAPGLDPRSLESVVREELRAVDSTVALARVGTLEDRLATDLGQPRFRAVLLGAFGVLALVLAAVGIYGVMSYSVAQRSHEMGVRLALGARGADVLWLVVGQALRRVGLGLGLGLLGALAAHRFMEGLLYGMGALDVPVLAGVALLLLGTAWLASWLPARRAANVDPASVLRRG</sequence>
<dbReference type="OrthoDB" id="5932075at2"/>
<dbReference type="Pfam" id="PF12704">
    <property type="entry name" value="MacB_PCD"/>
    <property type="match status" value="2"/>
</dbReference>
<name>A0A511T9L7_MYXFU</name>
<dbReference type="RefSeq" id="WP_074958141.1">
    <property type="nucleotide sequence ID" value="NZ_BJXR01000040.1"/>
</dbReference>
<dbReference type="InterPro" id="IPR017800">
    <property type="entry name" value="ADOP"/>
</dbReference>
<evidence type="ECO:0000313" key="11">
    <source>
        <dbReference type="EMBL" id="SEU37390.1"/>
    </source>
</evidence>
<comment type="caution">
    <text evidence="10">The sequence shown here is derived from an EMBL/GenBank/DDBJ whole genome shotgun (WGS) entry which is preliminary data.</text>
</comment>
<dbReference type="InterPro" id="IPR025857">
    <property type="entry name" value="MacB_PCD"/>
</dbReference>
<evidence type="ECO:0000256" key="4">
    <source>
        <dbReference type="ARBA" id="ARBA00022989"/>
    </source>
</evidence>
<dbReference type="PANTHER" id="PTHR30572">
    <property type="entry name" value="MEMBRANE COMPONENT OF TRANSPORTER-RELATED"/>
    <property type="match status" value="1"/>
</dbReference>
<dbReference type="Pfam" id="PF02687">
    <property type="entry name" value="FtsX"/>
    <property type="match status" value="2"/>
</dbReference>
<dbReference type="InterPro" id="IPR003838">
    <property type="entry name" value="ABC3_permease_C"/>
</dbReference>
<dbReference type="AlphaFoldDB" id="A0A511T9L7"/>
<dbReference type="PANTHER" id="PTHR30572:SF4">
    <property type="entry name" value="ABC TRANSPORTER PERMEASE YTRF"/>
    <property type="match status" value="1"/>
</dbReference>
<dbReference type="NCBIfam" id="TIGR03434">
    <property type="entry name" value="ADOP"/>
    <property type="match status" value="1"/>
</dbReference>
<accession>A0A511T9L7</accession>
<dbReference type="GO" id="GO:0022857">
    <property type="term" value="F:transmembrane transporter activity"/>
    <property type="evidence" value="ECO:0007669"/>
    <property type="project" value="TreeGrafter"/>
</dbReference>
<feature type="domain" description="ABC3 transporter permease C-terminal" evidence="8">
    <location>
        <begin position="681"/>
        <end position="794"/>
    </location>
</feature>
<evidence type="ECO:0000256" key="2">
    <source>
        <dbReference type="ARBA" id="ARBA00022475"/>
    </source>
</evidence>
<evidence type="ECO:0000313" key="10">
    <source>
        <dbReference type="EMBL" id="GEN10871.1"/>
    </source>
</evidence>
<proteinExistence type="inferred from homology"/>
<dbReference type="Proteomes" id="UP000321514">
    <property type="component" value="Unassembled WGS sequence"/>
</dbReference>
<gene>
    <name evidence="10" type="ORF">MFU01_59080</name>
    <name evidence="11" type="ORF">SAMN05443572_11280</name>
</gene>
<evidence type="ECO:0000256" key="1">
    <source>
        <dbReference type="ARBA" id="ARBA00004651"/>
    </source>
</evidence>
<feature type="domain" description="ABC3 transporter permease C-terminal" evidence="8">
    <location>
        <begin position="276"/>
        <end position="390"/>
    </location>
</feature>
<comment type="similarity">
    <text evidence="6">Belongs to the ABC-4 integral membrane protein family.</text>
</comment>
<reference evidence="10 13" key="2">
    <citation type="submission" date="2019-07" db="EMBL/GenBank/DDBJ databases">
        <title>Whole genome shotgun sequence of Myxococcus fulvus NBRC 100333.</title>
        <authorList>
            <person name="Hosoyama A."/>
            <person name="Uohara A."/>
            <person name="Ohji S."/>
            <person name="Ichikawa N."/>
        </authorList>
    </citation>
    <scope>NUCLEOTIDE SEQUENCE [LARGE SCALE GENOMIC DNA]</scope>
    <source>
        <strain evidence="10 13">NBRC 100333</strain>
    </source>
</reference>
<feature type="transmembrane region" description="Helical" evidence="7">
    <location>
        <begin position="764"/>
        <end position="784"/>
    </location>
</feature>
<reference evidence="11 12" key="1">
    <citation type="submission" date="2016-10" db="EMBL/GenBank/DDBJ databases">
        <authorList>
            <person name="Varghese N."/>
            <person name="Submissions S."/>
        </authorList>
    </citation>
    <scope>NUCLEOTIDE SEQUENCE [LARGE SCALE GENOMIC DNA]</scope>
    <source>
        <strain evidence="11 12">DSM 16525</strain>
    </source>
</reference>
<feature type="transmembrane region" description="Helical" evidence="7">
    <location>
        <begin position="324"/>
        <end position="345"/>
    </location>
</feature>